<evidence type="ECO:0000313" key="9">
    <source>
        <dbReference type="Proteomes" id="UP001437256"/>
    </source>
</evidence>
<dbReference type="PROSITE" id="PS00463">
    <property type="entry name" value="ZN2_CY6_FUNGAL_1"/>
    <property type="match status" value="1"/>
</dbReference>
<accession>A0ABR2ZWT5</accession>
<evidence type="ECO:0000256" key="4">
    <source>
        <dbReference type="ARBA" id="ARBA00023163"/>
    </source>
</evidence>
<sequence length="624" mass="69141">MADEGPQSSEDGSAIHSPIYDSDSFSRPDQFRYPDQIDIGLAATQFSGYSTSVVQPGQPPLIDTTLQAPRNSGFQPRYSDLSRGDQGYFSNAQPSGAAQRLSPSSQPPNNAYYYGRQHAQSFPSRTMDYPSYHRLPNAPTVASIPLEHPPSVPSSVHVTESSMAPAHESNRHDRKQISSVVIACRQCRGRKIKCDSTRPVCNNCVRRSNVCEYDAAPRRRGPDKRPGTRHRSCKKRPVADTTTPSSEPPAKRQRADPTPSTAPQGSQQQLQHRAGMANNEITANFRPHDFHQPVDLRISTDFIPVKEEVHSPYQDYGYGTPFSRSTLPRPIDPSYPQPVMGSTHSKFPPPTSPVIESVHRDWWDQFLSTSGYSLQDLESHTRYLFSDTGHNLDFLNVESFVRTLYTPDRRHNIQPALMLAILATSTLMKSSNIEQGEKGRRDAIHLRDAANQALQATVSSSEWVDAAVAGAALILCLFESSAHPHHDPSRHISALTLLSDLIHNLALTTIDRNDPDVSRFAPNSVPGVQLTSKKALSKHCQCIPSDAQEPPDTRSTWSYPLPWDPSWTDSQIKDEECRRLCWSALGMVASHSVHAAALDDQEGVENNGSMSELWICDPANVSLN</sequence>
<keyword evidence="3" id="KW-0805">Transcription regulation</keyword>
<dbReference type="PROSITE" id="PS50048">
    <property type="entry name" value="ZN2_CY6_FUNGAL_2"/>
    <property type="match status" value="1"/>
</dbReference>
<feature type="compositionally biased region" description="Polar residues" evidence="6">
    <location>
        <begin position="88"/>
        <end position="109"/>
    </location>
</feature>
<feature type="region of interest" description="Disordered" evidence="6">
    <location>
        <begin position="140"/>
        <end position="176"/>
    </location>
</feature>
<feature type="compositionally biased region" description="Polar residues" evidence="6">
    <location>
        <begin position="258"/>
        <end position="271"/>
    </location>
</feature>
<dbReference type="SMART" id="SM00066">
    <property type="entry name" value="GAL4"/>
    <property type="match status" value="1"/>
</dbReference>
<feature type="region of interest" description="Disordered" evidence="6">
    <location>
        <begin position="216"/>
        <end position="274"/>
    </location>
</feature>
<proteinExistence type="predicted"/>
<dbReference type="SUPFAM" id="SSF57701">
    <property type="entry name" value="Zn2/Cys6 DNA-binding domain"/>
    <property type="match status" value="1"/>
</dbReference>
<gene>
    <name evidence="8" type="ORF">AAF712_007407</name>
</gene>
<keyword evidence="5" id="KW-0539">Nucleus</keyword>
<keyword evidence="4" id="KW-0804">Transcription</keyword>
<reference evidence="8 9" key="1">
    <citation type="submission" date="2024-05" db="EMBL/GenBank/DDBJ databases">
        <title>A draft genome resource for the thread blight pathogen Marasmius tenuissimus strain MS-2.</title>
        <authorList>
            <person name="Yulfo-Soto G.E."/>
            <person name="Baruah I.K."/>
            <person name="Amoako-Attah I."/>
            <person name="Bukari Y."/>
            <person name="Meinhardt L.W."/>
            <person name="Bailey B.A."/>
            <person name="Cohen S.P."/>
        </authorList>
    </citation>
    <scope>NUCLEOTIDE SEQUENCE [LARGE SCALE GENOMIC DNA]</scope>
    <source>
        <strain evidence="8 9">MS-2</strain>
    </source>
</reference>
<dbReference type="EMBL" id="JBBXMP010000045">
    <property type="protein sequence ID" value="KAL0065629.1"/>
    <property type="molecule type" value="Genomic_DNA"/>
</dbReference>
<protein>
    <recommendedName>
        <fullName evidence="7">Zn(2)-C6 fungal-type domain-containing protein</fullName>
    </recommendedName>
</protein>
<dbReference type="PANTHER" id="PTHR47338:SF5">
    <property type="entry name" value="ZN(II)2CYS6 TRANSCRIPTION FACTOR (EUROFUNG)"/>
    <property type="match status" value="1"/>
</dbReference>
<dbReference type="Pfam" id="PF00172">
    <property type="entry name" value="Zn_clus"/>
    <property type="match status" value="1"/>
</dbReference>
<keyword evidence="2" id="KW-0479">Metal-binding</keyword>
<feature type="compositionally biased region" description="Polar residues" evidence="6">
    <location>
        <begin position="153"/>
        <end position="162"/>
    </location>
</feature>
<name>A0ABR2ZWT5_9AGAR</name>
<evidence type="ECO:0000256" key="5">
    <source>
        <dbReference type="ARBA" id="ARBA00023242"/>
    </source>
</evidence>
<feature type="compositionally biased region" description="Polar residues" evidence="6">
    <location>
        <begin position="1"/>
        <end position="11"/>
    </location>
</feature>
<dbReference type="InterPro" id="IPR036864">
    <property type="entry name" value="Zn2-C6_fun-type_DNA-bd_sf"/>
</dbReference>
<evidence type="ECO:0000313" key="8">
    <source>
        <dbReference type="EMBL" id="KAL0065629.1"/>
    </source>
</evidence>
<evidence type="ECO:0000259" key="7">
    <source>
        <dbReference type="PROSITE" id="PS50048"/>
    </source>
</evidence>
<feature type="region of interest" description="Disordered" evidence="6">
    <location>
        <begin position="50"/>
        <end position="113"/>
    </location>
</feature>
<dbReference type="CDD" id="cd00067">
    <property type="entry name" value="GAL4"/>
    <property type="match status" value="1"/>
</dbReference>
<evidence type="ECO:0000256" key="3">
    <source>
        <dbReference type="ARBA" id="ARBA00023015"/>
    </source>
</evidence>
<comment type="subcellular location">
    <subcellularLocation>
        <location evidence="1">Nucleus</location>
    </subcellularLocation>
</comment>
<dbReference type="Gene3D" id="4.10.240.10">
    <property type="entry name" value="Zn(2)-C6 fungal-type DNA-binding domain"/>
    <property type="match status" value="1"/>
</dbReference>
<dbReference type="Proteomes" id="UP001437256">
    <property type="component" value="Unassembled WGS sequence"/>
</dbReference>
<dbReference type="InterPro" id="IPR050815">
    <property type="entry name" value="TF_fung"/>
</dbReference>
<feature type="compositionally biased region" description="Polar residues" evidence="6">
    <location>
        <begin position="64"/>
        <end position="74"/>
    </location>
</feature>
<evidence type="ECO:0000256" key="1">
    <source>
        <dbReference type="ARBA" id="ARBA00004123"/>
    </source>
</evidence>
<feature type="compositionally biased region" description="Basic residues" evidence="6">
    <location>
        <begin position="218"/>
        <end position="236"/>
    </location>
</feature>
<evidence type="ECO:0000256" key="2">
    <source>
        <dbReference type="ARBA" id="ARBA00022723"/>
    </source>
</evidence>
<dbReference type="InterPro" id="IPR001138">
    <property type="entry name" value="Zn2Cys6_DnaBD"/>
</dbReference>
<dbReference type="PANTHER" id="PTHR47338">
    <property type="entry name" value="ZN(II)2CYS6 TRANSCRIPTION FACTOR (EUROFUNG)-RELATED"/>
    <property type="match status" value="1"/>
</dbReference>
<keyword evidence="9" id="KW-1185">Reference proteome</keyword>
<comment type="caution">
    <text evidence="8">The sequence shown here is derived from an EMBL/GenBank/DDBJ whole genome shotgun (WGS) entry which is preliminary data.</text>
</comment>
<organism evidence="8 9">
    <name type="scientific">Marasmius tenuissimus</name>
    <dbReference type="NCBI Taxonomy" id="585030"/>
    <lineage>
        <taxon>Eukaryota</taxon>
        <taxon>Fungi</taxon>
        <taxon>Dikarya</taxon>
        <taxon>Basidiomycota</taxon>
        <taxon>Agaricomycotina</taxon>
        <taxon>Agaricomycetes</taxon>
        <taxon>Agaricomycetidae</taxon>
        <taxon>Agaricales</taxon>
        <taxon>Marasmiineae</taxon>
        <taxon>Marasmiaceae</taxon>
        <taxon>Marasmius</taxon>
    </lineage>
</organism>
<feature type="domain" description="Zn(2)-C6 fungal-type" evidence="7">
    <location>
        <begin position="183"/>
        <end position="213"/>
    </location>
</feature>
<feature type="region of interest" description="Disordered" evidence="6">
    <location>
        <begin position="1"/>
        <end position="32"/>
    </location>
</feature>
<evidence type="ECO:0000256" key="6">
    <source>
        <dbReference type="SAM" id="MobiDB-lite"/>
    </source>
</evidence>